<dbReference type="SUPFAM" id="SSF55729">
    <property type="entry name" value="Acyl-CoA N-acyltransferases (Nat)"/>
    <property type="match status" value="1"/>
</dbReference>
<evidence type="ECO:0000313" key="2">
    <source>
        <dbReference type="EMBL" id="MDQ0517414.1"/>
    </source>
</evidence>
<dbReference type="EMBL" id="JAUSWJ010000001">
    <property type="protein sequence ID" value="MDQ0517414.1"/>
    <property type="molecule type" value="Genomic_DNA"/>
</dbReference>
<gene>
    <name evidence="2" type="ORF">QO015_003027</name>
</gene>
<dbReference type="InterPro" id="IPR056935">
    <property type="entry name" value="Rv0428c-like_C"/>
</dbReference>
<sequence>MTAQSGLPSTLAIEAACLTAWPAIAVVHDGGWIWRFAQGYSKRSNSFQSLDDRDAANAVDRIALLSALSRRHGIEPCFRVTPLAAPAVVETLDALKWTAFDESRVLAMRLGPSEMPAGDIRLLNPGDPRWYRAQAGLAGYDGRTVETLRTLLSLIAVETKGIVVHGRDGTPAAAALAVNANGIAVFLNVVTDRARRRQGFGRLAMRAALAWSAERGARFAAIQVMADNAPAGSLYEGLGLAEQYRYHYRRPPGSP</sequence>
<dbReference type="RefSeq" id="WP_266278405.1">
    <property type="nucleotide sequence ID" value="NZ_JAPKNF010000001.1"/>
</dbReference>
<keyword evidence="3" id="KW-1185">Reference proteome</keyword>
<name>A0ABU0M8X1_9HYPH</name>
<evidence type="ECO:0000259" key="1">
    <source>
        <dbReference type="PROSITE" id="PS51186"/>
    </source>
</evidence>
<organism evidence="2 3">
    <name type="scientific">Kaistia geumhonensis</name>
    <dbReference type="NCBI Taxonomy" id="410839"/>
    <lineage>
        <taxon>Bacteria</taxon>
        <taxon>Pseudomonadati</taxon>
        <taxon>Pseudomonadota</taxon>
        <taxon>Alphaproteobacteria</taxon>
        <taxon>Hyphomicrobiales</taxon>
        <taxon>Kaistiaceae</taxon>
        <taxon>Kaistia</taxon>
    </lineage>
</organism>
<dbReference type="Pfam" id="PF24553">
    <property type="entry name" value="Rv0428c_C"/>
    <property type="match status" value="1"/>
</dbReference>
<proteinExistence type="predicted"/>
<comment type="caution">
    <text evidence="2">The sequence shown here is derived from an EMBL/GenBank/DDBJ whole genome shotgun (WGS) entry which is preliminary data.</text>
</comment>
<reference evidence="2 3" key="1">
    <citation type="submission" date="2023-07" db="EMBL/GenBank/DDBJ databases">
        <title>Genomic Encyclopedia of Type Strains, Phase IV (KMG-IV): sequencing the most valuable type-strain genomes for metagenomic binning, comparative biology and taxonomic classification.</title>
        <authorList>
            <person name="Goeker M."/>
        </authorList>
    </citation>
    <scope>NUCLEOTIDE SEQUENCE [LARGE SCALE GENOMIC DNA]</scope>
    <source>
        <strain evidence="2 3">B1-1</strain>
    </source>
</reference>
<dbReference type="Gene3D" id="3.40.630.30">
    <property type="match status" value="1"/>
</dbReference>
<dbReference type="InterPro" id="IPR000182">
    <property type="entry name" value="GNAT_dom"/>
</dbReference>
<accession>A0ABU0M8X1</accession>
<protein>
    <submittedName>
        <fullName evidence="2">GNAT superfamily N-acetyltransferase</fullName>
    </submittedName>
</protein>
<feature type="domain" description="N-acetyltransferase" evidence="1">
    <location>
        <begin position="118"/>
        <end position="255"/>
    </location>
</feature>
<evidence type="ECO:0000313" key="3">
    <source>
        <dbReference type="Proteomes" id="UP001223743"/>
    </source>
</evidence>
<dbReference type="InterPro" id="IPR016181">
    <property type="entry name" value="Acyl_CoA_acyltransferase"/>
</dbReference>
<dbReference type="PROSITE" id="PS51186">
    <property type="entry name" value="GNAT"/>
    <property type="match status" value="1"/>
</dbReference>
<dbReference type="Proteomes" id="UP001223743">
    <property type="component" value="Unassembled WGS sequence"/>
</dbReference>
<dbReference type="CDD" id="cd04301">
    <property type="entry name" value="NAT_SF"/>
    <property type="match status" value="1"/>
</dbReference>